<comment type="caution">
    <text evidence="1">The sequence shown here is derived from an EMBL/GenBank/DDBJ whole genome shotgun (WGS) entry which is preliminary data.</text>
</comment>
<accession>A0A699HTK8</accession>
<organism evidence="1">
    <name type="scientific">Tanacetum cinerariifolium</name>
    <name type="common">Dalmatian daisy</name>
    <name type="synonym">Chrysanthemum cinerariifolium</name>
    <dbReference type="NCBI Taxonomy" id="118510"/>
    <lineage>
        <taxon>Eukaryota</taxon>
        <taxon>Viridiplantae</taxon>
        <taxon>Streptophyta</taxon>
        <taxon>Embryophyta</taxon>
        <taxon>Tracheophyta</taxon>
        <taxon>Spermatophyta</taxon>
        <taxon>Magnoliopsida</taxon>
        <taxon>eudicotyledons</taxon>
        <taxon>Gunneridae</taxon>
        <taxon>Pentapetalae</taxon>
        <taxon>asterids</taxon>
        <taxon>campanulids</taxon>
        <taxon>Asterales</taxon>
        <taxon>Asteraceae</taxon>
        <taxon>Asteroideae</taxon>
        <taxon>Anthemideae</taxon>
        <taxon>Anthemidinae</taxon>
        <taxon>Tanacetum</taxon>
    </lineage>
</organism>
<protein>
    <submittedName>
        <fullName evidence="1">Uncharacterized protein</fullName>
    </submittedName>
</protein>
<evidence type="ECO:0000313" key="1">
    <source>
        <dbReference type="EMBL" id="GEY75560.1"/>
    </source>
</evidence>
<dbReference type="AlphaFoldDB" id="A0A699HTK8"/>
<reference evidence="1" key="1">
    <citation type="journal article" date="2019" name="Sci. Rep.">
        <title>Draft genome of Tanacetum cinerariifolium, the natural source of mosquito coil.</title>
        <authorList>
            <person name="Yamashiro T."/>
            <person name="Shiraishi A."/>
            <person name="Satake H."/>
            <person name="Nakayama K."/>
        </authorList>
    </citation>
    <scope>NUCLEOTIDE SEQUENCE</scope>
</reference>
<name>A0A699HTK8_TANCI</name>
<proteinExistence type="predicted"/>
<gene>
    <name evidence="1" type="ORF">Tci_447534</name>
</gene>
<dbReference type="EMBL" id="BKCJ010206661">
    <property type="protein sequence ID" value="GEY75560.1"/>
    <property type="molecule type" value="Genomic_DNA"/>
</dbReference>
<sequence>MKTFDTGDSSLRSQYRSCNDTNHYNHVYNEEIWIGNIGRVQCQCGDFPKESRVLGSKKKALELWKLCCRSFSHHDVID</sequence>